<dbReference type="PANTHER" id="PTHR42039:SF1">
    <property type="entry name" value="PUTATIVE (AFU_ORTHOLOGUE AFUA_3G02940)-RELATED"/>
    <property type="match status" value="1"/>
</dbReference>
<dbReference type="GO" id="GO:0005576">
    <property type="term" value="C:extracellular region"/>
    <property type="evidence" value="ECO:0007669"/>
    <property type="project" value="InterPro"/>
</dbReference>
<dbReference type="InterPro" id="IPR038903">
    <property type="entry name" value="Allergen_Asp_f_4"/>
</dbReference>
<name>A0A8H8QWY1_9HELO</name>
<gene>
    <name evidence="1" type="ORF">LHYA1_G007089</name>
</gene>
<sequence>MRYSITSGMVLAAMSIGEAVAGPTHAHFHRRAHELEKKTDWNDAANYKGVDFAAAYAEGVASKASSAVAAVASTAAVVEKVAKVTAASVASSSATKSSVASSAAASSSSSSSTGSTGAAGGFVGLSNGRTSFGVATTPFGGSDELAVGNIGWPQGSNIIAVSSTDGFPITNNFINTSGKSMTIACWNNAGYEGTDNSTLLSDPSGNALKGTSLAPTQSALTFTLGAGESQLVAFQDKTDGACAEATSTAGINMGFGTSWIELKLYLSGGGYDLSSIQNPSGNKYQATITSDNRPDCTSDPTQNMWFNDNVLTGWLKDITGLAQDGSCYVTPTTSIRLTTKMGGSI</sequence>
<dbReference type="OrthoDB" id="118256at2759"/>
<organism evidence="1 2">
    <name type="scientific">Lachnellula hyalina</name>
    <dbReference type="NCBI Taxonomy" id="1316788"/>
    <lineage>
        <taxon>Eukaryota</taxon>
        <taxon>Fungi</taxon>
        <taxon>Dikarya</taxon>
        <taxon>Ascomycota</taxon>
        <taxon>Pezizomycotina</taxon>
        <taxon>Leotiomycetes</taxon>
        <taxon>Helotiales</taxon>
        <taxon>Lachnaceae</taxon>
        <taxon>Lachnellula</taxon>
    </lineage>
</organism>
<dbReference type="Proteomes" id="UP000431533">
    <property type="component" value="Unassembled WGS sequence"/>
</dbReference>
<evidence type="ECO:0000313" key="2">
    <source>
        <dbReference type="Proteomes" id="UP000431533"/>
    </source>
</evidence>
<dbReference type="AlphaFoldDB" id="A0A8H8QWY1"/>
<accession>A0A8H8QWY1</accession>
<proteinExistence type="predicted"/>
<dbReference type="GeneID" id="41987287"/>
<dbReference type="EMBL" id="QGMH01000148">
    <property type="protein sequence ID" value="TVY24046.1"/>
    <property type="molecule type" value="Genomic_DNA"/>
</dbReference>
<dbReference type="GO" id="GO:0019863">
    <property type="term" value="F:IgE binding"/>
    <property type="evidence" value="ECO:0007669"/>
    <property type="project" value="InterPro"/>
</dbReference>
<comment type="caution">
    <text evidence="1">The sequence shown here is derived from an EMBL/GenBank/DDBJ whole genome shotgun (WGS) entry which is preliminary data.</text>
</comment>
<protein>
    <recommendedName>
        <fullName evidence="3">Allergen Asp f 4</fullName>
    </recommendedName>
</protein>
<dbReference type="RefSeq" id="XP_031002834.1">
    <property type="nucleotide sequence ID" value="XM_031152021.1"/>
</dbReference>
<reference evidence="1 2" key="1">
    <citation type="submission" date="2018-05" db="EMBL/GenBank/DDBJ databases">
        <title>Genome sequencing and assembly of the regulated plant pathogen Lachnellula willkommii and related sister species for the development of diagnostic species identification markers.</title>
        <authorList>
            <person name="Giroux E."/>
            <person name="Bilodeau G."/>
        </authorList>
    </citation>
    <scope>NUCLEOTIDE SEQUENCE [LARGE SCALE GENOMIC DNA]</scope>
    <source>
        <strain evidence="1 2">CBS 185.66</strain>
    </source>
</reference>
<keyword evidence="2" id="KW-1185">Reference proteome</keyword>
<evidence type="ECO:0000313" key="1">
    <source>
        <dbReference type="EMBL" id="TVY24046.1"/>
    </source>
</evidence>
<evidence type="ECO:0008006" key="3">
    <source>
        <dbReference type="Google" id="ProtNLM"/>
    </source>
</evidence>
<dbReference type="Pfam" id="PF25312">
    <property type="entry name" value="Allergen_Asp_f_4"/>
    <property type="match status" value="1"/>
</dbReference>
<dbReference type="PANTHER" id="PTHR42039">
    <property type="entry name" value="PUTATIVE (AFU_ORTHOLOGUE AFUA_3G02940)-RELATED"/>
    <property type="match status" value="1"/>
</dbReference>